<dbReference type="AlphaFoldDB" id="A0A7I7XNJ3"/>
<evidence type="ECO:0000313" key="3">
    <source>
        <dbReference type="EMBL" id="BBZ30770.1"/>
    </source>
</evidence>
<name>A0A7I7XNJ3_9MYCO</name>
<reference evidence="3 4" key="1">
    <citation type="journal article" date="2019" name="Emerg. Microbes Infect.">
        <title>Comprehensive subspecies identification of 175 nontuberculous mycobacteria species based on 7547 genomic profiles.</title>
        <authorList>
            <person name="Matsumoto Y."/>
            <person name="Kinjo T."/>
            <person name="Motooka D."/>
            <person name="Nabeya D."/>
            <person name="Jung N."/>
            <person name="Uechi K."/>
            <person name="Horii T."/>
            <person name="Iida T."/>
            <person name="Fujita J."/>
            <person name="Nakamura S."/>
        </authorList>
    </citation>
    <scope>NUCLEOTIDE SEQUENCE [LARGE SCALE GENOMIC DNA]</scope>
    <source>
        <strain evidence="3 4">JCM 13574</strain>
    </source>
</reference>
<comment type="similarity">
    <text evidence="1">Belongs to the pseudomonas-type ThrB family.</text>
</comment>
<gene>
    <name evidence="3" type="ORF">MMAD_50650</name>
</gene>
<dbReference type="GO" id="GO:0004413">
    <property type="term" value="F:homoserine kinase activity"/>
    <property type="evidence" value="ECO:0007669"/>
    <property type="project" value="TreeGrafter"/>
</dbReference>
<accession>A0A7I7XNJ3</accession>
<dbReference type="Gene3D" id="3.90.1200.10">
    <property type="match status" value="1"/>
</dbReference>
<dbReference type="PANTHER" id="PTHR21064:SF6">
    <property type="entry name" value="AMINOGLYCOSIDE PHOSPHOTRANSFERASE DOMAIN-CONTAINING PROTEIN"/>
    <property type="match status" value="1"/>
</dbReference>
<organism evidence="3 4">
    <name type="scientific">Mycolicibacterium madagascariense</name>
    <dbReference type="NCBI Taxonomy" id="212765"/>
    <lineage>
        <taxon>Bacteria</taxon>
        <taxon>Bacillati</taxon>
        <taxon>Actinomycetota</taxon>
        <taxon>Actinomycetes</taxon>
        <taxon>Mycobacteriales</taxon>
        <taxon>Mycobacteriaceae</taxon>
        <taxon>Mycolicibacterium</taxon>
    </lineage>
</organism>
<dbReference type="KEGG" id="mmag:MMAD_50650"/>
<evidence type="ECO:0000256" key="1">
    <source>
        <dbReference type="ARBA" id="ARBA00038240"/>
    </source>
</evidence>
<dbReference type="InterPro" id="IPR002575">
    <property type="entry name" value="Aminoglycoside_PTrfase"/>
</dbReference>
<sequence>MAEQPFVSDDEEPFVSDDEEPFVSDDVEVAAHALAAYDVAPGSTLRLLNLSENATYELTDAGTGARSILRVHRKGYHRQHEIESELAWLDALRRDCDVAVPTVLATRDGRRVVTVDHDGTPRHVVHFEMVAGAEPDETTLTVEDFHTLGRITAALHDHSRNWQRPNEFERFAWDWEHSLGDQPRWGRWRDAVGVGDAEADVLGRASELLRRRLEDYGTGTDVYGLVHADLRLANLLVDGDRITVIDFDDCGFGWYFYDFGTAVSFFEDDPAVPEWQDAWVTGYRTRRELSARDEAMLPSFVLLRRLLLLAWMGTHSHSRESQAISVTYAKGSCELAERYLTTH</sequence>
<dbReference type="RefSeq" id="WP_163742424.1">
    <property type="nucleotide sequence ID" value="NZ_AP022610.1"/>
</dbReference>
<keyword evidence="4" id="KW-1185">Reference proteome</keyword>
<keyword evidence="3" id="KW-0808">Transferase</keyword>
<dbReference type="Pfam" id="PF01636">
    <property type="entry name" value="APH"/>
    <property type="match status" value="1"/>
</dbReference>
<dbReference type="Proteomes" id="UP000466517">
    <property type="component" value="Chromosome"/>
</dbReference>
<proteinExistence type="inferred from homology"/>
<dbReference type="SUPFAM" id="SSF56112">
    <property type="entry name" value="Protein kinase-like (PK-like)"/>
    <property type="match status" value="1"/>
</dbReference>
<evidence type="ECO:0000259" key="2">
    <source>
        <dbReference type="Pfam" id="PF01636"/>
    </source>
</evidence>
<dbReference type="InterPro" id="IPR011009">
    <property type="entry name" value="Kinase-like_dom_sf"/>
</dbReference>
<evidence type="ECO:0000313" key="4">
    <source>
        <dbReference type="Proteomes" id="UP000466517"/>
    </source>
</evidence>
<protein>
    <submittedName>
        <fullName evidence="3">Aminoglycoside phosphotransferase</fullName>
    </submittedName>
</protein>
<dbReference type="GO" id="GO:0009088">
    <property type="term" value="P:threonine biosynthetic process"/>
    <property type="evidence" value="ECO:0007669"/>
    <property type="project" value="TreeGrafter"/>
</dbReference>
<dbReference type="EMBL" id="AP022610">
    <property type="protein sequence ID" value="BBZ30770.1"/>
    <property type="molecule type" value="Genomic_DNA"/>
</dbReference>
<dbReference type="InterPro" id="IPR050249">
    <property type="entry name" value="Pseudomonas-type_ThrB"/>
</dbReference>
<feature type="domain" description="Aminoglycoside phosphotransferase" evidence="2">
    <location>
        <begin position="51"/>
        <end position="288"/>
    </location>
</feature>
<dbReference type="PANTHER" id="PTHR21064">
    <property type="entry name" value="AMINOGLYCOSIDE PHOSPHOTRANSFERASE DOMAIN-CONTAINING PROTEIN-RELATED"/>
    <property type="match status" value="1"/>
</dbReference>